<keyword evidence="1" id="KW-1185">Reference proteome</keyword>
<dbReference type="Proteomes" id="UP000000437">
    <property type="component" value="Chromosome 16"/>
</dbReference>
<protein>
    <submittedName>
        <fullName evidence="2">F-box only protein 43 isoform X1</fullName>
    </submittedName>
</protein>
<proteinExistence type="predicted"/>
<sequence>MESTRLKSDGSRYQSCPMERLYTPRPHRHLKGTKENRELGLATAPHRRDPRGSGDSSTESKREPALTWCETPKLGRKNTSLRRRLLVSQSSSDGSKSSFTTPRETHLSLSFDSPDKTPSGPLTNSTLRAEHSAFSCHKRRLLFSQAVTSTLESGRSGVSLTPESYQSRCVDAEPDLDDSIIAGPPGSPQAEILTPLQTADATLLTPALEDSGFSSLGLDKSHDSSVDHDGSFQELVAPAGSSGREKRRSRLERQRRLSTLREGGSQSEDAHRPRHAHTCKDEVFEDGTPLSAATLKMEELTLTPALQVVHAISTRARQHSKNTSLEDLLRVLEEDAPYRPRLPLSGLIGRKMGLQTLDLISELRKRNLRHVLAIILSLLSAADIYRFGQVSEEWSDVISEDKRAAHRRKNHIRELKSQLEGGKLAHVPDADTRAALACRSALGSVQAQARTPHTHTSITPRQSNSKHTQFLQVAKTLFSDEFLKACPRCQHPAVCHPVRAEGVCSWSDCSFRFCTACLCALHGSRDCTPQPLTRRRSRRTDTLLPGSAQSKRNVRRL</sequence>
<dbReference type="RefSeq" id="XP_073780817.1">
    <property type="nucleotide sequence ID" value="XM_073924716.1"/>
</dbReference>
<evidence type="ECO:0000313" key="2">
    <source>
        <dbReference type="RefSeq" id="XP_073780817.1"/>
    </source>
</evidence>
<evidence type="ECO:0000313" key="1">
    <source>
        <dbReference type="Proteomes" id="UP000000437"/>
    </source>
</evidence>
<organism evidence="1 2">
    <name type="scientific">Danio rerio</name>
    <name type="common">Zebrafish</name>
    <name type="synonym">Brachydanio rerio</name>
    <dbReference type="NCBI Taxonomy" id="7955"/>
    <lineage>
        <taxon>Eukaryota</taxon>
        <taxon>Metazoa</taxon>
        <taxon>Chordata</taxon>
        <taxon>Craniata</taxon>
        <taxon>Vertebrata</taxon>
        <taxon>Euteleostomi</taxon>
        <taxon>Actinopterygii</taxon>
        <taxon>Neopterygii</taxon>
        <taxon>Teleostei</taxon>
        <taxon>Ostariophysi</taxon>
        <taxon>Cypriniformes</taxon>
        <taxon>Danionidae</taxon>
        <taxon>Danioninae</taxon>
        <taxon>Danio</taxon>
    </lineage>
</organism>
<accession>A0AC58HFR4</accession>
<reference evidence="2" key="1">
    <citation type="submission" date="2025-08" db="UniProtKB">
        <authorList>
            <consortium name="RefSeq"/>
        </authorList>
    </citation>
    <scope>IDENTIFICATION</scope>
    <source>
        <strain evidence="2">Tuebingen</strain>
        <tissue evidence="2">Fibroblasts and whole tissue</tissue>
    </source>
</reference>
<gene>
    <name evidence="2" type="primary">fbxo43</name>
    <name evidence="2" type="synonym">zgc:66488</name>
</gene>
<name>A0AC58HFR4_DANRE</name>